<sequence>MNEREREETAEEHWQWLESLLHKIYVDAMVHGMKHGEEAQDGG</sequence>
<gene>
    <name evidence="1" type="ORF">MM415A00943_0028</name>
    <name evidence="2" type="ORF">MM415B02148_0021</name>
</gene>
<dbReference type="EMBL" id="MT142367">
    <property type="protein sequence ID" value="QJA79125.1"/>
    <property type="molecule type" value="Genomic_DNA"/>
</dbReference>
<reference evidence="2" key="1">
    <citation type="submission" date="2020-03" db="EMBL/GenBank/DDBJ databases">
        <title>The deep terrestrial virosphere.</title>
        <authorList>
            <person name="Holmfeldt K."/>
            <person name="Nilsson E."/>
            <person name="Simone D."/>
            <person name="Lopez-Fernandez M."/>
            <person name="Wu X."/>
            <person name="de Brujin I."/>
            <person name="Lundin D."/>
            <person name="Andersson A."/>
            <person name="Bertilsson S."/>
            <person name="Dopson M."/>
        </authorList>
    </citation>
    <scope>NUCLEOTIDE SEQUENCE</scope>
    <source>
        <strain evidence="1">MM415A00943</strain>
        <strain evidence="2">MM415B02148</strain>
    </source>
</reference>
<protein>
    <submittedName>
        <fullName evidence="2">Uncharacterized protein</fullName>
    </submittedName>
</protein>
<evidence type="ECO:0000313" key="2">
    <source>
        <dbReference type="EMBL" id="QJA86035.1"/>
    </source>
</evidence>
<evidence type="ECO:0000313" key="1">
    <source>
        <dbReference type="EMBL" id="QJA79125.1"/>
    </source>
</evidence>
<dbReference type="AlphaFoldDB" id="A0A6M3KXL8"/>
<organism evidence="2">
    <name type="scientific">viral metagenome</name>
    <dbReference type="NCBI Taxonomy" id="1070528"/>
    <lineage>
        <taxon>unclassified sequences</taxon>
        <taxon>metagenomes</taxon>
        <taxon>organismal metagenomes</taxon>
    </lineage>
</organism>
<dbReference type="EMBL" id="MT142610">
    <property type="protein sequence ID" value="QJA86035.1"/>
    <property type="molecule type" value="Genomic_DNA"/>
</dbReference>
<accession>A0A6M3KXL8</accession>
<name>A0A6M3KXL8_9ZZZZ</name>
<proteinExistence type="predicted"/>